<dbReference type="SUPFAM" id="SSF56601">
    <property type="entry name" value="beta-lactamase/transpeptidase-like"/>
    <property type="match status" value="1"/>
</dbReference>
<organism evidence="3 4">
    <name type="scientific">Anaeromicropila herbilytica</name>
    <dbReference type="NCBI Taxonomy" id="2785025"/>
    <lineage>
        <taxon>Bacteria</taxon>
        <taxon>Bacillati</taxon>
        <taxon>Bacillota</taxon>
        <taxon>Clostridia</taxon>
        <taxon>Lachnospirales</taxon>
        <taxon>Lachnospiraceae</taxon>
        <taxon>Anaeromicropila</taxon>
    </lineage>
</organism>
<sequence>MISRKKKITMGIVLIATVLCACLSLVKVHNTYHGDTVEEKLNSVIQKYHVQGASYTIIKDGKVTSSHNIGYANVKQKKVVDDNTAFKIASISKTMTAYAIMQLVDQKKLDLDTPVEQYIKNWSLPKTKFDNSKVTLRTLMSHTSGITDSSEFGYTEPLPTVVEALTQRDIRLKREPGTEFEYSSFSGFAICQLIIENVTGEKFEDYMKGHVFAKLDMKRAGYYNKSEENITLATPYAGLNKPVGVTPIVMTGAGGVSATSSDMANFVIGMIDYYQSSNRQMFQTQKNTKSVFGTYGLGIIPHKLDNGTIVYEHNGTLTGWNAQIAFEPKSKNGMVFLCNSDKGYYLTNEVMRIWSKEVNGYGVEDKAFENSMANIINAIWITVTVVGSLLIFTLIQGLYNKKRERVKGRKNIIKLIVSILVSCILLAGWYMVMYSDYIFSTRFQTPNYYPFTFFTRNIDWIGYSLIFIIIVIVVRRLYPKKLKNTGDEINKKNRV</sequence>
<dbReference type="AlphaFoldDB" id="A0A7R7EIC4"/>
<protein>
    <recommendedName>
        <fullName evidence="2">Beta-lactamase-related domain-containing protein</fullName>
    </recommendedName>
</protein>
<dbReference type="PANTHER" id="PTHR46825">
    <property type="entry name" value="D-ALANYL-D-ALANINE-CARBOXYPEPTIDASE/ENDOPEPTIDASE AMPH"/>
    <property type="match status" value="1"/>
</dbReference>
<keyword evidence="4" id="KW-1185">Reference proteome</keyword>
<keyword evidence="1" id="KW-0472">Membrane</keyword>
<dbReference type="EMBL" id="AP024169">
    <property type="protein sequence ID" value="BCN29255.1"/>
    <property type="molecule type" value="Genomic_DNA"/>
</dbReference>
<reference evidence="3 4" key="1">
    <citation type="submission" date="2020-11" db="EMBL/GenBank/DDBJ databases">
        <title>Draft genome sequencing of a Lachnospiraceae strain isolated from anoxic soil subjected to BSD treatment.</title>
        <authorList>
            <person name="Uek A."/>
            <person name="Tonouchi A."/>
        </authorList>
    </citation>
    <scope>NUCLEOTIDE SEQUENCE [LARGE SCALE GENOMIC DNA]</scope>
    <source>
        <strain evidence="3 4">TB5</strain>
    </source>
</reference>
<dbReference type="PROSITE" id="PS51257">
    <property type="entry name" value="PROKAR_LIPOPROTEIN"/>
    <property type="match status" value="1"/>
</dbReference>
<dbReference type="PANTHER" id="PTHR46825:SF9">
    <property type="entry name" value="BETA-LACTAMASE-RELATED DOMAIN-CONTAINING PROTEIN"/>
    <property type="match status" value="1"/>
</dbReference>
<keyword evidence="1" id="KW-1133">Transmembrane helix</keyword>
<feature type="transmembrane region" description="Helical" evidence="1">
    <location>
        <begin position="378"/>
        <end position="399"/>
    </location>
</feature>
<dbReference type="InterPro" id="IPR001466">
    <property type="entry name" value="Beta-lactam-related"/>
</dbReference>
<dbReference type="RefSeq" id="WP_271714540.1">
    <property type="nucleotide sequence ID" value="NZ_AP024169.1"/>
</dbReference>
<evidence type="ECO:0000313" key="3">
    <source>
        <dbReference type="EMBL" id="BCN29255.1"/>
    </source>
</evidence>
<feature type="transmembrane region" description="Helical" evidence="1">
    <location>
        <begin position="411"/>
        <end position="432"/>
    </location>
</feature>
<accession>A0A7R7EIC4</accession>
<dbReference type="KEGG" id="ahb:bsdtb5_05500"/>
<feature type="domain" description="Beta-lactamase-related" evidence="2">
    <location>
        <begin position="45"/>
        <end position="343"/>
    </location>
</feature>
<dbReference type="Proteomes" id="UP000595897">
    <property type="component" value="Chromosome"/>
</dbReference>
<keyword evidence="1" id="KW-0812">Transmembrane</keyword>
<name>A0A7R7EIC4_9FIRM</name>
<evidence type="ECO:0000256" key="1">
    <source>
        <dbReference type="SAM" id="Phobius"/>
    </source>
</evidence>
<feature type="transmembrane region" description="Helical" evidence="1">
    <location>
        <begin position="460"/>
        <end position="478"/>
    </location>
</feature>
<evidence type="ECO:0000313" key="4">
    <source>
        <dbReference type="Proteomes" id="UP000595897"/>
    </source>
</evidence>
<evidence type="ECO:0000259" key="2">
    <source>
        <dbReference type="Pfam" id="PF00144"/>
    </source>
</evidence>
<dbReference type="InterPro" id="IPR012338">
    <property type="entry name" value="Beta-lactam/transpept-like"/>
</dbReference>
<dbReference type="InterPro" id="IPR050491">
    <property type="entry name" value="AmpC-like"/>
</dbReference>
<proteinExistence type="predicted"/>
<dbReference type="Gene3D" id="3.40.710.10">
    <property type="entry name" value="DD-peptidase/beta-lactamase superfamily"/>
    <property type="match status" value="1"/>
</dbReference>
<dbReference type="Pfam" id="PF00144">
    <property type="entry name" value="Beta-lactamase"/>
    <property type="match status" value="1"/>
</dbReference>
<gene>
    <name evidence="3" type="ORF">bsdtb5_05500</name>
</gene>